<keyword evidence="4" id="KW-0547">Nucleotide-binding</keyword>
<dbReference type="EMBL" id="JABBJJ010000089">
    <property type="protein sequence ID" value="NMO17161.1"/>
    <property type="molecule type" value="Genomic_DNA"/>
</dbReference>
<evidence type="ECO:0000313" key="13">
    <source>
        <dbReference type="Proteomes" id="UP000518300"/>
    </source>
</evidence>
<evidence type="ECO:0000256" key="3">
    <source>
        <dbReference type="ARBA" id="ARBA00022679"/>
    </source>
</evidence>
<dbReference type="Gene3D" id="3.30.200.20">
    <property type="entry name" value="Phosphorylase Kinase, domain 1"/>
    <property type="match status" value="1"/>
</dbReference>
<evidence type="ECO:0000256" key="1">
    <source>
        <dbReference type="ARBA" id="ARBA00012513"/>
    </source>
</evidence>
<dbReference type="GO" id="GO:0005524">
    <property type="term" value="F:ATP binding"/>
    <property type="evidence" value="ECO:0007669"/>
    <property type="project" value="UniProtKB-KW"/>
</dbReference>
<keyword evidence="6" id="KW-0067">ATP-binding</keyword>
<feature type="region of interest" description="Disordered" evidence="9">
    <location>
        <begin position="297"/>
        <end position="323"/>
    </location>
</feature>
<feature type="transmembrane region" description="Helical" evidence="10">
    <location>
        <begin position="363"/>
        <end position="383"/>
    </location>
</feature>
<organism evidence="12 13">
    <name type="scientific">Pyxidicoccus fallax</name>
    <dbReference type="NCBI Taxonomy" id="394095"/>
    <lineage>
        <taxon>Bacteria</taxon>
        <taxon>Pseudomonadati</taxon>
        <taxon>Myxococcota</taxon>
        <taxon>Myxococcia</taxon>
        <taxon>Myxococcales</taxon>
        <taxon>Cystobacterineae</taxon>
        <taxon>Myxococcaceae</taxon>
        <taxon>Pyxidicoccus</taxon>
    </lineage>
</organism>
<dbReference type="PANTHER" id="PTHR24363:SF0">
    <property type="entry name" value="SERINE_THREONINE KINASE LIKE DOMAIN CONTAINING 1"/>
    <property type="match status" value="1"/>
</dbReference>
<dbReference type="RefSeq" id="WP_169346445.1">
    <property type="nucleotide sequence ID" value="NZ_JABBJJ010000089.1"/>
</dbReference>
<feature type="domain" description="Protein kinase" evidence="11">
    <location>
        <begin position="37"/>
        <end position="287"/>
    </location>
</feature>
<keyword evidence="10" id="KW-1133">Transmembrane helix</keyword>
<dbReference type="InterPro" id="IPR000719">
    <property type="entry name" value="Prot_kinase_dom"/>
</dbReference>
<gene>
    <name evidence="12" type="ORF">HG543_20180</name>
</gene>
<evidence type="ECO:0000256" key="5">
    <source>
        <dbReference type="ARBA" id="ARBA00022777"/>
    </source>
</evidence>
<accession>A0A848LHS8</accession>
<dbReference type="EC" id="2.7.11.1" evidence="1"/>
<feature type="transmembrane region" description="Helical" evidence="10">
    <location>
        <begin position="331"/>
        <end position="351"/>
    </location>
</feature>
<keyword evidence="10" id="KW-0812">Transmembrane</keyword>
<sequence length="402" mass="43483">MTASKPTLRCATCGAPLKRLSTACPTCGESPLLDGRYVLGAIIGQGAAGVTYRGRRVSDGKYVCVKELRWARAHSTDDVEQFHREARVLQQLSHPGIPAYVDEFSAGRGREQALYLVQELVDGENLAKEMARRRVSEGDVLAMLEQLLDTLVYLHGLSPAVVHRDLKPGNVIRRRSDRRLLLVDFGSVREAGASLAAGQGSVAGTFGYMAPEQMFGIATPRSDLYSLGVLAVVLLSRREPHMLAQGHRLAWEAHVNVSPGTAELLAALLKPDPEQRLGTATEALAWVRRLREGKRSDLQRTATGRTPLATARREAPAEDSRLSEADNAGTVAAIIPGMLASWAVGGLLFLVLMPRIDVQEGSLWGLVPLGGGVLAGLVTYLSVHRAERKRVLKSGWIPPSDD</sequence>
<dbReference type="Pfam" id="PF00069">
    <property type="entry name" value="Pkinase"/>
    <property type="match status" value="1"/>
</dbReference>
<dbReference type="PANTHER" id="PTHR24363">
    <property type="entry name" value="SERINE/THREONINE PROTEIN KINASE"/>
    <property type="match status" value="1"/>
</dbReference>
<keyword evidence="5 12" id="KW-0418">Kinase</keyword>
<dbReference type="SMART" id="SM00220">
    <property type="entry name" value="S_TKc"/>
    <property type="match status" value="1"/>
</dbReference>
<dbReference type="Gene3D" id="1.10.510.10">
    <property type="entry name" value="Transferase(Phosphotransferase) domain 1"/>
    <property type="match status" value="1"/>
</dbReference>
<comment type="catalytic activity">
    <reaction evidence="7">
        <text>L-threonyl-[protein] + ATP = O-phospho-L-threonyl-[protein] + ADP + H(+)</text>
        <dbReference type="Rhea" id="RHEA:46608"/>
        <dbReference type="Rhea" id="RHEA-COMP:11060"/>
        <dbReference type="Rhea" id="RHEA-COMP:11605"/>
        <dbReference type="ChEBI" id="CHEBI:15378"/>
        <dbReference type="ChEBI" id="CHEBI:30013"/>
        <dbReference type="ChEBI" id="CHEBI:30616"/>
        <dbReference type="ChEBI" id="CHEBI:61977"/>
        <dbReference type="ChEBI" id="CHEBI:456216"/>
        <dbReference type="EC" id="2.7.11.1"/>
    </reaction>
</comment>
<keyword evidence="3" id="KW-0808">Transferase</keyword>
<name>A0A848LHS8_9BACT</name>
<keyword evidence="2 12" id="KW-0723">Serine/threonine-protein kinase</keyword>
<comment type="caution">
    <text evidence="12">The sequence shown here is derived from an EMBL/GenBank/DDBJ whole genome shotgun (WGS) entry which is preliminary data.</text>
</comment>
<evidence type="ECO:0000259" key="11">
    <source>
        <dbReference type="PROSITE" id="PS50011"/>
    </source>
</evidence>
<dbReference type="SUPFAM" id="SSF56112">
    <property type="entry name" value="Protein kinase-like (PK-like)"/>
    <property type="match status" value="1"/>
</dbReference>
<evidence type="ECO:0000256" key="4">
    <source>
        <dbReference type="ARBA" id="ARBA00022741"/>
    </source>
</evidence>
<comment type="catalytic activity">
    <reaction evidence="8">
        <text>L-seryl-[protein] + ATP = O-phospho-L-seryl-[protein] + ADP + H(+)</text>
        <dbReference type="Rhea" id="RHEA:17989"/>
        <dbReference type="Rhea" id="RHEA-COMP:9863"/>
        <dbReference type="Rhea" id="RHEA-COMP:11604"/>
        <dbReference type="ChEBI" id="CHEBI:15378"/>
        <dbReference type="ChEBI" id="CHEBI:29999"/>
        <dbReference type="ChEBI" id="CHEBI:30616"/>
        <dbReference type="ChEBI" id="CHEBI:83421"/>
        <dbReference type="ChEBI" id="CHEBI:456216"/>
        <dbReference type="EC" id="2.7.11.1"/>
    </reaction>
</comment>
<dbReference type="Proteomes" id="UP000518300">
    <property type="component" value="Unassembled WGS sequence"/>
</dbReference>
<dbReference type="GO" id="GO:0004674">
    <property type="term" value="F:protein serine/threonine kinase activity"/>
    <property type="evidence" value="ECO:0007669"/>
    <property type="project" value="UniProtKB-KW"/>
</dbReference>
<dbReference type="PROSITE" id="PS50011">
    <property type="entry name" value="PROTEIN_KINASE_DOM"/>
    <property type="match status" value="1"/>
</dbReference>
<protein>
    <recommendedName>
        <fullName evidence="1">non-specific serine/threonine protein kinase</fullName>
        <ecNumber evidence="1">2.7.11.1</ecNumber>
    </recommendedName>
</protein>
<evidence type="ECO:0000256" key="9">
    <source>
        <dbReference type="SAM" id="MobiDB-lite"/>
    </source>
</evidence>
<evidence type="ECO:0000256" key="10">
    <source>
        <dbReference type="SAM" id="Phobius"/>
    </source>
</evidence>
<dbReference type="AlphaFoldDB" id="A0A848LHS8"/>
<evidence type="ECO:0000313" key="12">
    <source>
        <dbReference type="EMBL" id="NMO17161.1"/>
    </source>
</evidence>
<dbReference type="InterPro" id="IPR011009">
    <property type="entry name" value="Kinase-like_dom_sf"/>
</dbReference>
<keyword evidence="13" id="KW-1185">Reference proteome</keyword>
<proteinExistence type="predicted"/>
<keyword evidence="10" id="KW-0472">Membrane</keyword>
<evidence type="ECO:0000256" key="2">
    <source>
        <dbReference type="ARBA" id="ARBA00022527"/>
    </source>
</evidence>
<evidence type="ECO:0000256" key="7">
    <source>
        <dbReference type="ARBA" id="ARBA00047899"/>
    </source>
</evidence>
<feature type="compositionally biased region" description="Basic and acidic residues" evidence="9">
    <location>
        <begin position="311"/>
        <end position="323"/>
    </location>
</feature>
<dbReference type="CDD" id="cd14014">
    <property type="entry name" value="STKc_PknB_like"/>
    <property type="match status" value="1"/>
</dbReference>
<evidence type="ECO:0000256" key="8">
    <source>
        <dbReference type="ARBA" id="ARBA00048679"/>
    </source>
</evidence>
<evidence type="ECO:0000256" key="6">
    <source>
        <dbReference type="ARBA" id="ARBA00022840"/>
    </source>
</evidence>
<reference evidence="12 13" key="1">
    <citation type="submission" date="2020-04" db="EMBL/GenBank/DDBJ databases">
        <title>Draft genome of Pyxidicoccus fallax type strain.</title>
        <authorList>
            <person name="Whitworth D.E."/>
        </authorList>
    </citation>
    <scope>NUCLEOTIDE SEQUENCE [LARGE SCALE GENOMIC DNA]</scope>
    <source>
        <strain evidence="12 13">DSM 14698</strain>
    </source>
</reference>